<keyword evidence="3" id="KW-0963">Cytoplasm</keyword>
<dbReference type="GO" id="GO:0016787">
    <property type="term" value="F:hydrolase activity"/>
    <property type="evidence" value="ECO:0007669"/>
    <property type="project" value="UniProtKB-KW"/>
</dbReference>
<dbReference type="Pfam" id="PF01764">
    <property type="entry name" value="Lipase_3"/>
    <property type="match status" value="1"/>
</dbReference>
<evidence type="ECO:0000259" key="8">
    <source>
        <dbReference type="Pfam" id="PF18117"/>
    </source>
</evidence>
<dbReference type="GO" id="GO:0006952">
    <property type="term" value="P:defense response"/>
    <property type="evidence" value="ECO:0007669"/>
    <property type="project" value="UniProtKB-KW"/>
</dbReference>
<evidence type="ECO:0000256" key="1">
    <source>
        <dbReference type="ARBA" id="ARBA00004123"/>
    </source>
</evidence>
<organism evidence="9 10">
    <name type="scientific">Rubus argutus</name>
    <name type="common">Southern blackberry</name>
    <dbReference type="NCBI Taxonomy" id="59490"/>
    <lineage>
        <taxon>Eukaryota</taxon>
        <taxon>Viridiplantae</taxon>
        <taxon>Streptophyta</taxon>
        <taxon>Embryophyta</taxon>
        <taxon>Tracheophyta</taxon>
        <taxon>Spermatophyta</taxon>
        <taxon>Magnoliopsida</taxon>
        <taxon>eudicotyledons</taxon>
        <taxon>Gunneridae</taxon>
        <taxon>Pentapetalae</taxon>
        <taxon>rosids</taxon>
        <taxon>fabids</taxon>
        <taxon>Rosales</taxon>
        <taxon>Rosaceae</taxon>
        <taxon>Rosoideae</taxon>
        <taxon>Rosoideae incertae sedis</taxon>
        <taxon>Rubus</taxon>
    </lineage>
</organism>
<sequence>MASEKLGEKIGISEELIKTSCRLSLQAQDYPNELFHVAKHSSETVLIVFTGSWLVIDWFSGDKAFGETEINRELFPSMRSIGNEEVATVNQAFLKRFELVWKNPKFQEEVETAIRQGKLIIFTGHSAGGSIAVLATIWFLEKYSKARTAKCVTFGSPLVGDFIVSHALKREKWSQHFVHFVMRYDIVPRILFAPLSSIQQEFEHILHYFTAKNHHFPDESITADFYTKVMSNTSSLASHAACKLMGSTNLLLETLKNFIQLSPYRPFGTYVFCTGNGKLVHLDNPDAVLQLLFYSCQLNNEAEKEATARSCIIAHSSYETELLGIEGSLDMQDVVYVDQLPQLPLASDGGALDDLGLSTRGRLCLRAAGELEKQKQKNQKQIEKKMEEMELGMKGLEEYRLFNEQKGGGYYDAFKKQEDKKDFDANVKRLVLAGIWDEIIEMLKRYDLPDEFEGQEFWIQLGTKFRRLVEPLDIANYYRHAKNEDTGAYMVKGRPRRYRYTQRWLEKNEGVESGTYGESCFWAEMEELLKLASNGGNVEKAKVEKLRVDLIQWINSKMIGKDVLLGESTFVKLWDKLVHLKLQKDSIEQLMTQLSIAS</sequence>
<dbReference type="Gene3D" id="3.40.50.1820">
    <property type="entry name" value="alpha/beta hydrolase"/>
    <property type="match status" value="1"/>
</dbReference>
<dbReference type="Proteomes" id="UP001457282">
    <property type="component" value="Unassembled WGS sequence"/>
</dbReference>
<proteinExistence type="predicted"/>
<keyword evidence="10" id="KW-1185">Reference proteome</keyword>
<dbReference type="InterPro" id="IPR044214">
    <property type="entry name" value="EDS1-like"/>
</dbReference>
<reference evidence="9 10" key="1">
    <citation type="journal article" date="2023" name="G3 (Bethesda)">
        <title>A chromosome-length genome assembly and annotation of blackberry (Rubus argutus, cv. 'Hillquist').</title>
        <authorList>
            <person name="Bruna T."/>
            <person name="Aryal R."/>
            <person name="Dudchenko O."/>
            <person name="Sargent D.J."/>
            <person name="Mead D."/>
            <person name="Buti M."/>
            <person name="Cavallini A."/>
            <person name="Hytonen T."/>
            <person name="Andres J."/>
            <person name="Pham M."/>
            <person name="Weisz D."/>
            <person name="Mascagni F."/>
            <person name="Usai G."/>
            <person name="Natali L."/>
            <person name="Bassil N."/>
            <person name="Fernandez G.E."/>
            <person name="Lomsadze A."/>
            <person name="Armour M."/>
            <person name="Olukolu B."/>
            <person name="Poorten T."/>
            <person name="Britton C."/>
            <person name="Davik J."/>
            <person name="Ashrafi H."/>
            <person name="Aiden E.L."/>
            <person name="Borodovsky M."/>
            <person name="Worthington M."/>
        </authorList>
    </citation>
    <scope>NUCLEOTIDE SEQUENCE [LARGE SCALE GENOMIC DNA]</scope>
    <source>
        <strain evidence="9">PI 553951</strain>
    </source>
</reference>
<evidence type="ECO:0000256" key="4">
    <source>
        <dbReference type="ARBA" id="ARBA00022801"/>
    </source>
</evidence>
<evidence type="ECO:0000313" key="9">
    <source>
        <dbReference type="EMBL" id="KAK9925866.1"/>
    </source>
</evidence>
<keyword evidence="4" id="KW-0378">Hydrolase</keyword>
<feature type="domain" description="EDS1 EP" evidence="8">
    <location>
        <begin position="395"/>
        <end position="579"/>
    </location>
</feature>
<dbReference type="Pfam" id="PF18117">
    <property type="entry name" value="EDS1_EP"/>
    <property type="match status" value="1"/>
</dbReference>
<keyword evidence="5" id="KW-0611">Plant defense</keyword>
<comment type="caution">
    <text evidence="9">The sequence shown here is derived from an EMBL/GenBank/DDBJ whole genome shotgun (WGS) entry which is preliminary data.</text>
</comment>
<dbReference type="GO" id="GO:0005737">
    <property type="term" value="C:cytoplasm"/>
    <property type="evidence" value="ECO:0007669"/>
    <property type="project" value="UniProtKB-SubCell"/>
</dbReference>
<comment type="subcellular location">
    <subcellularLocation>
        <location evidence="2">Cytoplasm</location>
    </subcellularLocation>
    <subcellularLocation>
        <location evidence="1">Nucleus</location>
    </subcellularLocation>
</comment>
<protein>
    <submittedName>
        <fullName evidence="9">Uncharacterized protein</fullName>
    </submittedName>
</protein>
<evidence type="ECO:0000313" key="10">
    <source>
        <dbReference type="Proteomes" id="UP001457282"/>
    </source>
</evidence>
<dbReference type="CDD" id="cd00519">
    <property type="entry name" value="Lipase_3"/>
    <property type="match status" value="1"/>
</dbReference>
<evidence type="ECO:0000256" key="2">
    <source>
        <dbReference type="ARBA" id="ARBA00004496"/>
    </source>
</evidence>
<dbReference type="InterPro" id="IPR002921">
    <property type="entry name" value="Fungal_lipase-type"/>
</dbReference>
<evidence type="ECO:0000256" key="3">
    <source>
        <dbReference type="ARBA" id="ARBA00022490"/>
    </source>
</evidence>
<dbReference type="PANTHER" id="PTHR47090:SF2">
    <property type="entry name" value="PROTEIN EDS1-RELATED"/>
    <property type="match status" value="1"/>
</dbReference>
<gene>
    <name evidence="9" type="ORF">M0R45_023128</name>
</gene>
<dbReference type="AlphaFoldDB" id="A0AAW1WPE6"/>
<evidence type="ECO:0000256" key="6">
    <source>
        <dbReference type="ARBA" id="ARBA00023242"/>
    </source>
</evidence>
<dbReference type="GO" id="GO:0005634">
    <property type="term" value="C:nucleus"/>
    <property type="evidence" value="ECO:0007669"/>
    <property type="project" value="UniProtKB-SubCell"/>
</dbReference>
<accession>A0AAW1WPE6</accession>
<evidence type="ECO:0000259" key="7">
    <source>
        <dbReference type="Pfam" id="PF01764"/>
    </source>
</evidence>
<name>A0AAW1WPE6_RUBAR</name>
<dbReference type="EMBL" id="JBEDUW010000005">
    <property type="protein sequence ID" value="KAK9925866.1"/>
    <property type="molecule type" value="Genomic_DNA"/>
</dbReference>
<dbReference type="SUPFAM" id="SSF53474">
    <property type="entry name" value="alpha/beta-Hydrolases"/>
    <property type="match status" value="1"/>
</dbReference>
<dbReference type="PANTHER" id="PTHR47090">
    <property type="entry name" value="PROTEIN EDS1-RELATED"/>
    <property type="match status" value="1"/>
</dbReference>
<dbReference type="GO" id="GO:0006629">
    <property type="term" value="P:lipid metabolic process"/>
    <property type="evidence" value="ECO:0007669"/>
    <property type="project" value="InterPro"/>
</dbReference>
<dbReference type="InterPro" id="IPR041266">
    <property type="entry name" value="EDS1_EP"/>
</dbReference>
<evidence type="ECO:0000256" key="5">
    <source>
        <dbReference type="ARBA" id="ARBA00022821"/>
    </source>
</evidence>
<keyword evidence="6" id="KW-0539">Nucleus</keyword>
<feature type="domain" description="Fungal lipase-type" evidence="7">
    <location>
        <begin position="83"/>
        <end position="192"/>
    </location>
</feature>
<dbReference type="InterPro" id="IPR029058">
    <property type="entry name" value="AB_hydrolase_fold"/>
</dbReference>